<dbReference type="EMBL" id="JAPDDR010000002">
    <property type="protein sequence ID" value="MCW1912978.1"/>
    <property type="molecule type" value="Genomic_DNA"/>
</dbReference>
<protein>
    <submittedName>
        <fullName evidence="1">Uncharacterized protein</fullName>
    </submittedName>
</protein>
<accession>A0ABT3FZI4</accession>
<evidence type="ECO:0000313" key="2">
    <source>
        <dbReference type="Proteomes" id="UP001165653"/>
    </source>
</evidence>
<comment type="caution">
    <text evidence="1">The sequence shown here is derived from an EMBL/GenBank/DDBJ whole genome shotgun (WGS) entry which is preliminary data.</text>
</comment>
<name>A0ABT3FZI4_9BACT</name>
<sequence length="89" mass="9942">MTLQELHAYDGICVELHVGREVWLATLEVGKDAGLVDFRPTNEEPFETAPSCPLVVDERLLSALQVEGRDRLVAEAPWLLELRDDPCPS</sequence>
<keyword evidence="2" id="KW-1185">Reference proteome</keyword>
<gene>
    <name evidence="1" type="ORF">OJ996_05315</name>
</gene>
<proteinExistence type="predicted"/>
<dbReference type="Proteomes" id="UP001165653">
    <property type="component" value="Unassembled WGS sequence"/>
</dbReference>
<evidence type="ECO:0000313" key="1">
    <source>
        <dbReference type="EMBL" id="MCW1912978.1"/>
    </source>
</evidence>
<organism evidence="1 2">
    <name type="scientific">Luteolibacter rhizosphaerae</name>
    <dbReference type="NCBI Taxonomy" id="2989719"/>
    <lineage>
        <taxon>Bacteria</taxon>
        <taxon>Pseudomonadati</taxon>
        <taxon>Verrucomicrobiota</taxon>
        <taxon>Verrucomicrobiia</taxon>
        <taxon>Verrucomicrobiales</taxon>
        <taxon>Verrucomicrobiaceae</taxon>
        <taxon>Luteolibacter</taxon>
    </lineage>
</organism>
<reference evidence="1" key="1">
    <citation type="submission" date="2022-10" db="EMBL/GenBank/DDBJ databases">
        <title>Luteolibacter sp. GHJ8, whole genome shotgun sequencing project.</title>
        <authorList>
            <person name="Zhao G."/>
            <person name="Shen L."/>
        </authorList>
    </citation>
    <scope>NUCLEOTIDE SEQUENCE</scope>
    <source>
        <strain evidence="1">GHJ8</strain>
    </source>
</reference>